<feature type="region of interest" description="Disordered" evidence="1">
    <location>
        <begin position="453"/>
        <end position="545"/>
    </location>
</feature>
<evidence type="ECO:0008006" key="4">
    <source>
        <dbReference type="Google" id="ProtNLM"/>
    </source>
</evidence>
<feature type="region of interest" description="Disordered" evidence="1">
    <location>
        <begin position="240"/>
        <end position="329"/>
    </location>
</feature>
<dbReference type="Proteomes" id="UP000748025">
    <property type="component" value="Unassembled WGS sequence"/>
</dbReference>
<dbReference type="OrthoDB" id="5382953at2759"/>
<accession>A0A9P7N5N8</accession>
<organism evidence="2 3">
    <name type="scientific">Claviceps pusilla</name>
    <dbReference type="NCBI Taxonomy" id="123648"/>
    <lineage>
        <taxon>Eukaryota</taxon>
        <taxon>Fungi</taxon>
        <taxon>Dikarya</taxon>
        <taxon>Ascomycota</taxon>
        <taxon>Pezizomycotina</taxon>
        <taxon>Sordariomycetes</taxon>
        <taxon>Hypocreomycetidae</taxon>
        <taxon>Hypocreales</taxon>
        <taxon>Clavicipitaceae</taxon>
        <taxon>Claviceps</taxon>
    </lineage>
</organism>
<comment type="caution">
    <text evidence="2">The sequence shown here is derived from an EMBL/GenBank/DDBJ whole genome shotgun (WGS) entry which is preliminary data.</text>
</comment>
<dbReference type="EMBL" id="SRPW01002956">
    <property type="protein sequence ID" value="KAG5989251.1"/>
    <property type="molecule type" value="Genomic_DNA"/>
</dbReference>
<feature type="compositionally biased region" description="Pro residues" evidence="1">
    <location>
        <begin position="307"/>
        <end position="319"/>
    </location>
</feature>
<dbReference type="AlphaFoldDB" id="A0A9P7N5N8"/>
<keyword evidence="3" id="KW-1185">Reference proteome</keyword>
<reference evidence="2" key="1">
    <citation type="journal article" date="2020" name="bioRxiv">
        <title>Whole genome comparisons of ergot fungi reveals the divergence and evolution of species within the genus Claviceps are the result of varying mechanisms driving genome evolution and host range expansion.</title>
        <authorList>
            <person name="Wyka S.A."/>
            <person name="Mondo S.J."/>
            <person name="Liu M."/>
            <person name="Dettman J."/>
            <person name="Nalam V."/>
            <person name="Broders K.D."/>
        </authorList>
    </citation>
    <scope>NUCLEOTIDE SEQUENCE</scope>
    <source>
        <strain evidence="2">CCC 602</strain>
    </source>
</reference>
<sequence length="682" mass="76512">MTGRSRRASTSSVESECESDIRWRQESSVLRTISKDQTPDDWPIFELANAIVLDKDGQRMENALLVGKRGPFIVRGHLIIDDPSQKSHLIMRVRTSTPLEIRRSMLYSIGESEDGRPLIWVSGQGGWYEIDPCRAYKPMYNKMCEATTMYYTLLDIYTENPPKKHKKGKTPTIMEELGPIFLKYVARIGDGSTIEEVIARAREHAVFFINKLSQNDTSLDWSTTAFYKWIFSEFAEQHENTSTISTSDPLSQPQPQQPHPLNAENAQAGNDSSTTSINAADSHVPQGLRGERTKARSSTPKTIDKPAPSPRPPAQPPVPHASAAAAAAAHHSIIPLHEPSPGDDAPDSPLQLALSALTGIFDALASGRNGITLTTTLTRLYFSHSFPNFRDGRVGSYKRPVEEYIHYYSRALLPLLDEKYQQHEIYSQLQRLANTELKLVCYKPSDFPVIIYTRNSQPRKGPTGNAPSTPTETSNRHIPNDSTGESPRPMGKRPTRTPGKSSVQPISRAPKKRLRNEFETDHNPDSNSAAGHTKKSHYFDNGDLVDQDTDMDDIQPVDSADENDVDDVIDQSTQDRYGLEPIKLVIRAEKIPESSPRGPDDTWTCDQEGCDYIVRGSSEEDCRDRIQQHFRDHEQQLTRVNLAMTEGARGHMPINHLLDKIKQLRGDPSNPQIQPIKRKLIV</sequence>
<feature type="compositionally biased region" description="Polar residues" evidence="1">
    <location>
        <begin position="240"/>
        <end position="251"/>
    </location>
</feature>
<evidence type="ECO:0000256" key="1">
    <source>
        <dbReference type="SAM" id="MobiDB-lite"/>
    </source>
</evidence>
<feature type="compositionally biased region" description="Basic and acidic residues" evidence="1">
    <location>
        <begin position="515"/>
        <end position="524"/>
    </location>
</feature>
<evidence type="ECO:0000313" key="3">
    <source>
        <dbReference type="Proteomes" id="UP000748025"/>
    </source>
</evidence>
<proteinExistence type="predicted"/>
<name>A0A9P7N5N8_9HYPO</name>
<feature type="compositionally biased region" description="Polar residues" evidence="1">
    <location>
        <begin position="264"/>
        <end position="279"/>
    </location>
</feature>
<gene>
    <name evidence="2" type="ORF">E4U43_004535</name>
</gene>
<protein>
    <recommendedName>
        <fullName evidence="4">DNA (cytosine-5)-methyltransferase 1 replication foci domain-containing protein</fullName>
    </recommendedName>
</protein>
<evidence type="ECO:0000313" key="2">
    <source>
        <dbReference type="EMBL" id="KAG5989251.1"/>
    </source>
</evidence>
<feature type="compositionally biased region" description="Low complexity" evidence="1">
    <location>
        <begin position="320"/>
        <end position="329"/>
    </location>
</feature>